<feature type="transmembrane region" description="Helical" evidence="1">
    <location>
        <begin position="96"/>
        <end position="116"/>
    </location>
</feature>
<reference evidence="2 3" key="1">
    <citation type="submission" date="2020-08" db="EMBL/GenBank/DDBJ databases">
        <title>Sequencing the genomes of 1000 actinobacteria strains.</title>
        <authorList>
            <person name="Klenk H.-P."/>
        </authorList>
    </citation>
    <scope>NUCLEOTIDE SEQUENCE [LARGE SCALE GENOMIC DNA]</scope>
    <source>
        <strain evidence="2 3">DSM 45784</strain>
    </source>
</reference>
<keyword evidence="1" id="KW-1133">Transmembrane helix</keyword>
<sequence>MIVSEIAGASKRDLLVLDLFGIGVLPFLVGVVVMARNRTLVGVISGICGALALLHLLLVLRELPITLPPEGVPEDGLADMFAGSQPDFHFGTRPEGGYWALAPVAYTISAIALLVATRRGRRGATHDD</sequence>
<evidence type="ECO:0000313" key="3">
    <source>
        <dbReference type="Proteomes" id="UP000542210"/>
    </source>
</evidence>
<evidence type="ECO:0000256" key="1">
    <source>
        <dbReference type="SAM" id="Phobius"/>
    </source>
</evidence>
<dbReference type="AlphaFoldDB" id="A0A7W7D6V1"/>
<accession>A0A7W7D6V1</accession>
<gene>
    <name evidence="2" type="ORF">BJ982_001585</name>
</gene>
<organism evidence="2 3">
    <name type="scientific">Sphaerisporangium siamense</name>
    <dbReference type="NCBI Taxonomy" id="795645"/>
    <lineage>
        <taxon>Bacteria</taxon>
        <taxon>Bacillati</taxon>
        <taxon>Actinomycetota</taxon>
        <taxon>Actinomycetes</taxon>
        <taxon>Streptosporangiales</taxon>
        <taxon>Streptosporangiaceae</taxon>
        <taxon>Sphaerisporangium</taxon>
    </lineage>
</organism>
<keyword evidence="1" id="KW-0472">Membrane</keyword>
<protein>
    <submittedName>
        <fullName evidence="2">Uncharacterized protein</fullName>
    </submittedName>
</protein>
<dbReference type="Proteomes" id="UP000542210">
    <property type="component" value="Unassembled WGS sequence"/>
</dbReference>
<evidence type="ECO:0000313" key="2">
    <source>
        <dbReference type="EMBL" id="MBB4700041.1"/>
    </source>
</evidence>
<dbReference type="RefSeq" id="WP_184877902.1">
    <property type="nucleotide sequence ID" value="NZ_BOOV01000009.1"/>
</dbReference>
<name>A0A7W7D6V1_9ACTN</name>
<dbReference type="EMBL" id="JACHND010000001">
    <property type="protein sequence ID" value="MBB4700041.1"/>
    <property type="molecule type" value="Genomic_DNA"/>
</dbReference>
<proteinExistence type="predicted"/>
<feature type="transmembrane region" description="Helical" evidence="1">
    <location>
        <begin position="14"/>
        <end position="33"/>
    </location>
</feature>
<keyword evidence="3" id="KW-1185">Reference proteome</keyword>
<feature type="transmembrane region" description="Helical" evidence="1">
    <location>
        <begin position="40"/>
        <end position="60"/>
    </location>
</feature>
<comment type="caution">
    <text evidence="2">The sequence shown here is derived from an EMBL/GenBank/DDBJ whole genome shotgun (WGS) entry which is preliminary data.</text>
</comment>
<keyword evidence="1" id="KW-0812">Transmembrane</keyword>